<proteinExistence type="predicted"/>
<dbReference type="InterPro" id="IPR050564">
    <property type="entry name" value="F420-G6PD/mer"/>
</dbReference>
<dbReference type="PANTHER" id="PTHR43244">
    <property type="match status" value="1"/>
</dbReference>
<gene>
    <name evidence="3" type="ORF">MANY_34720</name>
</gene>
<dbReference type="Pfam" id="PF00296">
    <property type="entry name" value="Bac_luciferase"/>
    <property type="match status" value="1"/>
</dbReference>
<keyword evidence="1" id="KW-0560">Oxidoreductase</keyword>
<evidence type="ECO:0000256" key="1">
    <source>
        <dbReference type="ARBA" id="ARBA00023002"/>
    </source>
</evidence>
<evidence type="ECO:0000313" key="3">
    <source>
        <dbReference type="EMBL" id="BBZ78135.1"/>
    </source>
</evidence>
<dbReference type="NCBIfam" id="TIGR03857">
    <property type="entry name" value="F420_MSMEG_2249"/>
    <property type="match status" value="1"/>
</dbReference>
<sequence length="356" mass="38451">MTAPMPEIGFYTLAGQAEDPRQLVDEVHDAEAMGIGECFISERFSTKEAATISGAVGAATTTIEITTAATNHNTRHPIVTAAFATTMHRLTRGRFTLGIGRGIAGVQKAFGMPTITTAQMEDFAGVMRRLFHGQTVVGHDGPMGRYPALRLDPNFDEDVQLGIVAFGPGSLELAGRAFDKVVLHTYFTDETLQRCVRTVKSAAQRAGRDPDAVKVWSCLATIGDHLSEEQRLRKTVGRLATYLQAYGDLLVTTNNWDPLVLRRFREDAVVQTFMPPSGAIKVIDSPSTTVEQLEHIGTLLPAEWLAHAATGSPQQCAATIQSQLDHGADGVILHGASPAELSPILPAYRAIRHQKG</sequence>
<dbReference type="Gene3D" id="3.20.20.30">
    <property type="entry name" value="Luciferase-like domain"/>
    <property type="match status" value="1"/>
</dbReference>
<keyword evidence="4" id="KW-1185">Reference proteome</keyword>
<dbReference type="KEGG" id="many:MANY_34720"/>
<dbReference type="AlphaFoldDB" id="A0A6N4WBJ2"/>
<dbReference type="EMBL" id="AP022620">
    <property type="protein sequence ID" value="BBZ78135.1"/>
    <property type="molecule type" value="Genomic_DNA"/>
</dbReference>
<name>A0A6N4WBJ2_9MYCO</name>
<dbReference type="RefSeq" id="WP_163805345.1">
    <property type="nucleotide sequence ID" value="NZ_AP022620.1"/>
</dbReference>
<protein>
    <submittedName>
        <fullName evidence="3">LLM class F420-dependent oxidoreductase</fullName>
    </submittedName>
</protein>
<dbReference type="GO" id="GO:0016705">
    <property type="term" value="F:oxidoreductase activity, acting on paired donors, with incorporation or reduction of molecular oxygen"/>
    <property type="evidence" value="ECO:0007669"/>
    <property type="project" value="InterPro"/>
</dbReference>
<dbReference type="InterPro" id="IPR036661">
    <property type="entry name" value="Luciferase-like_sf"/>
</dbReference>
<reference evidence="3 4" key="1">
    <citation type="journal article" date="2019" name="Emerg. Microbes Infect.">
        <title>Comprehensive subspecies identification of 175 nontuberculous mycobacteria species based on 7547 genomic profiles.</title>
        <authorList>
            <person name="Matsumoto Y."/>
            <person name="Kinjo T."/>
            <person name="Motooka D."/>
            <person name="Nabeya D."/>
            <person name="Jung N."/>
            <person name="Uechi K."/>
            <person name="Horii T."/>
            <person name="Iida T."/>
            <person name="Fujita J."/>
            <person name="Nakamura S."/>
        </authorList>
    </citation>
    <scope>NUCLEOTIDE SEQUENCE [LARGE SCALE GENOMIC DNA]</scope>
    <source>
        <strain evidence="3 4">JCM 30275</strain>
    </source>
</reference>
<dbReference type="Proteomes" id="UP000467249">
    <property type="component" value="Chromosome"/>
</dbReference>
<dbReference type="SUPFAM" id="SSF51679">
    <property type="entry name" value="Bacterial luciferase-like"/>
    <property type="match status" value="1"/>
</dbReference>
<dbReference type="PANTHER" id="PTHR43244:SF1">
    <property type="entry name" value="5,10-METHYLENETETRAHYDROMETHANOPTERIN REDUCTASE"/>
    <property type="match status" value="1"/>
</dbReference>
<dbReference type="InterPro" id="IPR011251">
    <property type="entry name" value="Luciferase-like_dom"/>
</dbReference>
<feature type="domain" description="Luciferase-like" evidence="2">
    <location>
        <begin position="15"/>
        <end position="322"/>
    </location>
</feature>
<dbReference type="InterPro" id="IPR022378">
    <property type="entry name" value="F420_OxRdatse_MSMEG2249_pred"/>
</dbReference>
<evidence type="ECO:0000259" key="2">
    <source>
        <dbReference type="Pfam" id="PF00296"/>
    </source>
</evidence>
<accession>A0A6N4WBJ2</accession>
<organism evidence="3 4">
    <name type="scientific">Mycolicibacterium anyangense</name>
    <dbReference type="NCBI Taxonomy" id="1431246"/>
    <lineage>
        <taxon>Bacteria</taxon>
        <taxon>Bacillati</taxon>
        <taxon>Actinomycetota</taxon>
        <taxon>Actinomycetes</taxon>
        <taxon>Mycobacteriales</taxon>
        <taxon>Mycobacteriaceae</taxon>
        <taxon>Mycolicibacterium</taxon>
    </lineage>
</organism>
<dbReference type="CDD" id="cd01097">
    <property type="entry name" value="Tetrahydromethanopterin_reductase"/>
    <property type="match status" value="1"/>
</dbReference>
<evidence type="ECO:0000313" key="4">
    <source>
        <dbReference type="Proteomes" id="UP000467249"/>
    </source>
</evidence>